<dbReference type="Gene3D" id="3.40.710.10">
    <property type="entry name" value="DD-peptidase/beta-lactamase superfamily"/>
    <property type="match status" value="1"/>
</dbReference>
<keyword evidence="5 8" id="KW-0378">Hydrolase</keyword>
<dbReference type="EC" id="3.5.2.6" evidence="3 8"/>
<dbReference type="InterPro" id="IPR012338">
    <property type="entry name" value="Beta-lactam/transpept-like"/>
</dbReference>
<feature type="modified residue" description="N6-carboxylysine" evidence="7">
    <location>
        <position position="93"/>
    </location>
</feature>
<keyword evidence="4" id="KW-0732">Signal</keyword>
<evidence type="ECO:0000256" key="5">
    <source>
        <dbReference type="ARBA" id="ARBA00022801"/>
    </source>
</evidence>
<proteinExistence type="inferred from homology"/>
<dbReference type="GO" id="GO:0071555">
    <property type="term" value="P:cell wall organization"/>
    <property type="evidence" value="ECO:0007669"/>
    <property type="project" value="TreeGrafter"/>
</dbReference>
<dbReference type="EMBL" id="CP130144">
    <property type="protein sequence ID" value="WNZ47113.1"/>
    <property type="molecule type" value="Genomic_DNA"/>
</dbReference>
<evidence type="ECO:0000256" key="3">
    <source>
        <dbReference type="ARBA" id="ARBA00012865"/>
    </source>
</evidence>
<evidence type="ECO:0000256" key="7">
    <source>
        <dbReference type="PIRSR" id="PIRSR602137-50"/>
    </source>
</evidence>
<evidence type="ECO:0000259" key="9">
    <source>
        <dbReference type="Pfam" id="PF00905"/>
    </source>
</evidence>
<gene>
    <name evidence="10" type="primary">blaOXA</name>
    <name evidence="10" type="ORF">Q2T42_04590</name>
</gene>
<dbReference type="GO" id="GO:0017001">
    <property type="term" value="P:antibiotic catabolic process"/>
    <property type="evidence" value="ECO:0007669"/>
    <property type="project" value="InterPro"/>
</dbReference>
<evidence type="ECO:0000256" key="4">
    <source>
        <dbReference type="ARBA" id="ARBA00022729"/>
    </source>
</evidence>
<feature type="domain" description="Penicillin-binding protein transpeptidase" evidence="9">
    <location>
        <begin position="82"/>
        <end position="268"/>
    </location>
</feature>
<dbReference type="GO" id="GO:0008800">
    <property type="term" value="F:beta-lactamase activity"/>
    <property type="evidence" value="ECO:0007669"/>
    <property type="project" value="UniProtKB-UniRule"/>
</dbReference>
<dbReference type="PROSITE" id="PS00337">
    <property type="entry name" value="BETA_LACTAMASE_D"/>
    <property type="match status" value="1"/>
</dbReference>
<comment type="similarity">
    <text evidence="2 8">Belongs to the class-D beta-lactamase family.</text>
</comment>
<protein>
    <recommendedName>
        <fullName evidence="3 8">Beta-lactamase</fullName>
        <ecNumber evidence="3 8">3.5.2.6</ecNumber>
    </recommendedName>
</protein>
<accession>A0AA96WXN9</accession>
<dbReference type="PANTHER" id="PTHR30627">
    <property type="entry name" value="PEPTIDOGLYCAN D,D-TRANSPEPTIDASE"/>
    <property type="match status" value="1"/>
</dbReference>
<dbReference type="InterPro" id="IPR002137">
    <property type="entry name" value="Beta-lactam_class-D_AS"/>
</dbReference>
<keyword evidence="6 8" id="KW-0046">Antibiotic resistance</keyword>
<dbReference type="InterPro" id="IPR001460">
    <property type="entry name" value="PCN-bd_Tpept"/>
</dbReference>
<evidence type="ECO:0000256" key="6">
    <source>
        <dbReference type="ARBA" id="ARBA00023251"/>
    </source>
</evidence>
<dbReference type="GO" id="GO:0046677">
    <property type="term" value="P:response to antibiotic"/>
    <property type="evidence" value="ECO:0007669"/>
    <property type="project" value="UniProtKB-UniRule"/>
</dbReference>
<dbReference type="PANTHER" id="PTHR30627:SF6">
    <property type="entry name" value="BETA-LACTAMASE YBXI-RELATED"/>
    <property type="match status" value="1"/>
</dbReference>
<reference evidence="10" key="2">
    <citation type="submission" date="2023-07" db="EMBL/GenBank/DDBJ databases">
        <authorList>
            <person name="Bai X.-H."/>
            <person name="Wang H.-H."/>
            <person name="Wang J."/>
            <person name="Ma M.-Y."/>
            <person name="Hu H.-H."/>
            <person name="Song Z.-L."/>
            <person name="Ma H.-G."/>
            <person name="Fan Y."/>
            <person name="Du C.-Y."/>
            <person name="Xu J.-C."/>
        </authorList>
    </citation>
    <scope>NUCLEOTIDE SEQUENCE</scope>
    <source>
        <strain evidence="10">CZ1</strain>
    </source>
</reference>
<dbReference type="RefSeq" id="WP_316427947.1">
    <property type="nucleotide sequence ID" value="NZ_CP130144.1"/>
</dbReference>
<reference evidence="10" key="1">
    <citation type="journal article" date="2023" name="Plants (Basel)">
        <title>Genomic Analysis of Leptolyngbya boryana CZ1 Reveals Efficient Carbon Fixation Modules.</title>
        <authorList>
            <person name="Bai X."/>
            <person name="Wang H."/>
            <person name="Cheng W."/>
            <person name="Wang J."/>
            <person name="Ma M."/>
            <person name="Hu H."/>
            <person name="Song Z."/>
            <person name="Ma H."/>
            <person name="Fan Y."/>
            <person name="Du C."/>
            <person name="Xu J."/>
        </authorList>
    </citation>
    <scope>NUCLEOTIDE SEQUENCE</scope>
    <source>
        <strain evidence="10">CZ1</strain>
    </source>
</reference>
<dbReference type="InterPro" id="IPR050515">
    <property type="entry name" value="Beta-lactam/transpept"/>
</dbReference>
<evidence type="ECO:0000256" key="2">
    <source>
        <dbReference type="ARBA" id="ARBA00007898"/>
    </source>
</evidence>
<dbReference type="Pfam" id="PF00905">
    <property type="entry name" value="Transpeptidase"/>
    <property type="match status" value="1"/>
</dbReference>
<sequence length="289" mass="33284">MNRILRFAIIVSITLGCITSGLFQTAQSKATIPAMAIEPPDPLTIAQNIDFSRHFRDLGVEGSILIYDLSSNRVFQHNPKRNETAFPAASTFKILNSLISLETKVVTDEIAVLTWDGIQRELPEWNRDLNMREAFKLSAVWFYQVLARRVGYERMQQWVAQVKYGNQNIGGKEDIDKFWLNGSLKVTPQQQIQFLRSLYNNDLPFSERTLSIVKDIMINEKTPDYTIRGKTGWYGFGSKVTPNIGWYIGYLERGKNTYFFATNIDIRNEKDPPLRVELTRRCFKDIAVL</sequence>
<organism evidence="10">
    <name type="scientific">Leptolyngbya boryana CZ1</name>
    <dbReference type="NCBI Taxonomy" id="3060204"/>
    <lineage>
        <taxon>Bacteria</taxon>
        <taxon>Bacillati</taxon>
        <taxon>Cyanobacteriota</taxon>
        <taxon>Cyanophyceae</taxon>
        <taxon>Leptolyngbyales</taxon>
        <taxon>Leptolyngbyaceae</taxon>
        <taxon>Leptolyngbya group</taxon>
        <taxon>Leptolyngbya</taxon>
    </lineage>
</organism>
<name>A0AA96WXN9_LEPBY</name>
<evidence type="ECO:0000313" key="10">
    <source>
        <dbReference type="EMBL" id="WNZ47113.1"/>
    </source>
</evidence>
<evidence type="ECO:0000256" key="1">
    <source>
        <dbReference type="ARBA" id="ARBA00001526"/>
    </source>
</evidence>
<dbReference type="PROSITE" id="PS51257">
    <property type="entry name" value="PROKAR_LIPOPROTEIN"/>
    <property type="match status" value="1"/>
</dbReference>
<feature type="active site" description="Acyl-ester intermediate" evidence="7">
    <location>
        <position position="90"/>
    </location>
</feature>
<dbReference type="SUPFAM" id="SSF56601">
    <property type="entry name" value="beta-lactamase/transpeptidase-like"/>
    <property type="match status" value="1"/>
</dbReference>
<dbReference type="GO" id="GO:0005886">
    <property type="term" value="C:plasma membrane"/>
    <property type="evidence" value="ECO:0007669"/>
    <property type="project" value="TreeGrafter"/>
</dbReference>
<dbReference type="AlphaFoldDB" id="A0AA96WXN9"/>
<dbReference type="NCBIfam" id="NF012161">
    <property type="entry name" value="bla_class_D_main"/>
    <property type="match status" value="1"/>
</dbReference>
<evidence type="ECO:0000256" key="8">
    <source>
        <dbReference type="RuleBase" id="RU361140"/>
    </source>
</evidence>
<comment type="catalytic activity">
    <reaction evidence="1 8">
        <text>a beta-lactam + H2O = a substituted beta-amino acid</text>
        <dbReference type="Rhea" id="RHEA:20401"/>
        <dbReference type="ChEBI" id="CHEBI:15377"/>
        <dbReference type="ChEBI" id="CHEBI:35627"/>
        <dbReference type="ChEBI" id="CHEBI:140347"/>
        <dbReference type="EC" id="3.5.2.6"/>
    </reaction>
</comment>
<dbReference type="GO" id="GO:0008658">
    <property type="term" value="F:penicillin binding"/>
    <property type="evidence" value="ECO:0007669"/>
    <property type="project" value="InterPro"/>
</dbReference>